<reference evidence="4" key="1">
    <citation type="submission" date="2016-02" db="EMBL/GenBank/DDBJ databases">
        <title>Genome sequence of Bacillus trypoxylicola KCTC 13244(T).</title>
        <authorList>
            <person name="Jeong H."/>
            <person name="Park S.-H."/>
            <person name="Choi S.-K."/>
        </authorList>
    </citation>
    <scope>NUCLEOTIDE SEQUENCE [LARGE SCALE GENOMIC DNA]</scope>
    <source>
        <strain evidence="4">KCTC 13244</strain>
    </source>
</reference>
<comment type="caution">
    <text evidence="4">The sequence shown here is derived from an EMBL/GenBank/DDBJ whole genome shotgun (WGS) entry which is preliminary data.</text>
</comment>
<evidence type="ECO:0000313" key="4">
    <source>
        <dbReference type="EMBL" id="KYG32377.1"/>
    </source>
</evidence>
<name>A0A161PGL2_9BACI</name>
<protein>
    <submittedName>
        <fullName evidence="4">Dehydrogenase</fullName>
    </submittedName>
</protein>
<dbReference type="SUPFAM" id="SSF55347">
    <property type="entry name" value="Glyceraldehyde-3-phosphate dehydrogenase-like, C-terminal domain"/>
    <property type="match status" value="1"/>
</dbReference>
<keyword evidence="5" id="KW-1185">Reference proteome</keyword>
<sequence>MSNQINIGMIGYKFMGKAHSLAYRNMPFYFKTGKTPVLKTLCGRNEQEVKQAATNWGFQQTETDWKKVIEDPEIDLIDIVTPNHLHAEMAIAALEAGKHVICEKPLALNLEQAIKMEEVARKSGKIAMICHNYRFAPAVQYAKKLIDEGKLGKIRQVRATYLQDWLMDPEFPLTWRLDKEVTGTGALGDIGAHSIDLARFLIGEITDVVSLLETFIKERPTGDMVQGLSAKKNQNTEMGQVTVDDAALFLAKFENGAIGTFESSRFAGGNKNGNRFEINGEKGSIKWDLENMNLLEVYFEGDEEGLKGFRTINCTEEIHPYASAYWPSGHIIGYEHTFINLVKDLFDGIDNQTQPKPDFIDGLRNQEVLHAVEQSSLENSWKSIDTVR</sequence>
<dbReference type="Pfam" id="PF01408">
    <property type="entry name" value="GFO_IDH_MocA"/>
    <property type="match status" value="1"/>
</dbReference>
<dbReference type="Pfam" id="PF22725">
    <property type="entry name" value="GFO_IDH_MocA_C3"/>
    <property type="match status" value="1"/>
</dbReference>
<dbReference type="PANTHER" id="PTHR43818">
    <property type="entry name" value="BCDNA.GH03377"/>
    <property type="match status" value="1"/>
</dbReference>
<dbReference type="PANTHER" id="PTHR43818:SF11">
    <property type="entry name" value="BCDNA.GH03377"/>
    <property type="match status" value="1"/>
</dbReference>
<feature type="domain" description="Gfo/Idh/MocA-like oxidoreductase N-terminal" evidence="2">
    <location>
        <begin position="5"/>
        <end position="129"/>
    </location>
</feature>
<accession>A0A161PGL2</accession>
<dbReference type="InterPro" id="IPR036291">
    <property type="entry name" value="NAD(P)-bd_dom_sf"/>
</dbReference>
<dbReference type="InterPro" id="IPR000683">
    <property type="entry name" value="Gfo/Idh/MocA-like_OxRdtase_N"/>
</dbReference>
<evidence type="ECO:0000256" key="1">
    <source>
        <dbReference type="ARBA" id="ARBA00023002"/>
    </source>
</evidence>
<dbReference type="GO" id="GO:0000166">
    <property type="term" value="F:nucleotide binding"/>
    <property type="evidence" value="ECO:0007669"/>
    <property type="project" value="InterPro"/>
</dbReference>
<dbReference type="AlphaFoldDB" id="A0A161PGL2"/>
<dbReference type="SUPFAM" id="SSF51735">
    <property type="entry name" value="NAD(P)-binding Rossmann-fold domains"/>
    <property type="match status" value="1"/>
</dbReference>
<feature type="domain" description="GFO/IDH/MocA-like oxidoreductase" evidence="3">
    <location>
        <begin position="139"/>
        <end position="285"/>
    </location>
</feature>
<dbReference type="GO" id="GO:0016491">
    <property type="term" value="F:oxidoreductase activity"/>
    <property type="evidence" value="ECO:0007669"/>
    <property type="project" value="UniProtKB-KW"/>
</dbReference>
<dbReference type="InterPro" id="IPR050463">
    <property type="entry name" value="Gfo/Idh/MocA_oxidrdct_glycsds"/>
</dbReference>
<evidence type="ECO:0000259" key="2">
    <source>
        <dbReference type="Pfam" id="PF01408"/>
    </source>
</evidence>
<dbReference type="EMBL" id="LTAO01000012">
    <property type="protein sequence ID" value="KYG32377.1"/>
    <property type="molecule type" value="Genomic_DNA"/>
</dbReference>
<gene>
    <name evidence="4" type="ORF">AZF04_06340</name>
</gene>
<dbReference type="InterPro" id="IPR055170">
    <property type="entry name" value="GFO_IDH_MocA-like_dom"/>
</dbReference>
<evidence type="ECO:0000259" key="3">
    <source>
        <dbReference type="Pfam" id="PF22725"/>
    </source>
</evidence>
<keyword evidence="1" id="KW-0560">Oxidoreductase</keyword>
<dbReference type="Proteomes" id="UP000075806">
    <property type="component" value="Unassembled WGS sequence"/>
</dbReference>
<dbReference type="OrthoDB" id="9815825at2"/>
<dbReference type="STRING" id="519424.AZF04_06340"/>
<organism evidence="4 5">
    <name type="scientific">Alkalihalobacillus trypoxylicola</name>
    <dbReference type="NCBI Taxonomy" id="519424"/>
    <lineage>
        <taxon>Bacteria</taxon>
        <taxon>Bacillati</taxon>
        <taxon>Bacillota</taxon>
        <taxon>Bacilli</taxon>
        <taxon>Bacillales</taxon>
        <taxon>Bacillaceae</taxon>
        <taxon>Alkalihalobacillus</taxon>
    </lineage>
</organism>
<dbReference type="Gene3D" id="3.40.50.720">
    <property type="entry name" value="NAD(P)-binding Rossmann-like Domain"/>
    <property type="match status" value="1"/>
</dbReference>
<dbReference type="RefSeq" id="WP_061948643.1">
    <property type="nucleotide sequence ID" value="NZ_LTAO01000012.1"/>
</dbReference>
<proteinExistence type="predicted"/>
<evidence type="ECO:0000313" key="5">
    <source>
        <dbReference type="Proteomes" id="UP000075806"/>
    </source>
</evidence>
<dbReference type="Gene3D" id="3.30.360.10">
    <property type="entry name" value="Dihydrodipicolinate Reductase, domain 2"/>
    <property type="match status" value="1"/>
</dbReference>